<accession>A0A2P4SN37</accession>
<evidence type="ECO:0000313" key="4">
    <source>
        <dbReference type="Proteomes" id="UP000237246"/>
    </source>
</evidence>
<dbReference type="AlphaFoldDB" id="A0A2P4SN37"/>
<dbReference type="GO" id="GO:2001311">
    <property type="term" value="P:lysobisphosphatidic acid metabolic process"/>
    <property type="evidence" value="ECO:0007669"/>
    <property type="project" value="TreeGrafter"/>
</dbReference>
<dbReference type="InterPro" id="IPR029033">
    <property type="entry name" value="His_PPase_superfam"/>
</dbReference>
<dbReference type="EMBL" id="PPHD01033865">
    <property type="protein sequence ID" value="POI25523.1"/>
    <property type="molecule type" value="Genomic_DNA"/>
</dbReference>
<dbReference type="InterPro" id="IPR000560">
    <property type="entry name" value="His_Pase_clade-2"/>
</dbReference>
<evidence type="ECO:0000256" key="2">
    <source>
        <dbReference type="SAM" id="SignalP"/>
    </source>
</evidence>
<organism evidence="3 4">
    <name type="scientific">Bambusicola thoracicus</name>
    <name type="common">Chinese bamboo-partridge</name>
    <name type="synonym">Perdix thoracica</name>
    <dbReference type="NCBI Taxonomy" id="9083"/>
    <lineage>
        <taxon>Eukaryota</taxon>
        <taxon>Metazoa</taxon>
        <taxon>Chordata</taxon>
        <taxon>Craniata</taxon>
        <taxon>Vertebrata</taxon>
        <taxon>Euteleostomi</taxon>
        <taxon>Archelosauria</taxon>
        <taxon>Archosauria</taxon>
        <taxon>Dinosauria</taxon>
        <taxon>Saurischia</taxon>
        <taxon>Theropoda</taxon>
        <taxon>Coelurosauria</taxon>
        <taxon>Aves</taxon>
        <taxon>Neognathae</taxon>
        <taxon>Galloanserae</taxon>
        <taxon>Galliformes</taxon>
        <taxon>Phasianidae</taxon>
        <taxon>Perdicinae</taxon>
        <taxon>Bambusicola</taxon>
    </lineage>
</organism>
<name>A0A2P4SN37_BAMTH</name>
<protein>
    <recommendedName>
        <fullName evidence="5">Acid phosphatase</fullName>
    </recommendedName>
</protein>
<comment type="caution">
    <text evidence="3">The sequence shown here is derived from an EMBL/GenBank/DDBJ whole genome shotgun (WGS) entry which is preliminary data.</text>
</comment>
<evidence type="ECO:0000313" key="3">
    <source>
        <dbReference type="EMBL" id="POI25523.1"/>
    </source>
</evidence>
<dbReference type="SUPFAM" id="SSF53254">
    <property type="entry name" value="Phosphoglycerate mutase-like"/>
    <property type="match status" value="1"/>
</dbReference>
<proteinExistence type="inferred from homology"/>
<keyword evidence="4" id="KW-1185">Reference proteome</keyword>
<feature type="chain" id="PRO_5015160397" description="Acid phosphatase" evidence="2">
    <location>
        <begin position="25"/>
        <end position="341"/>
    </location>
</feature>
<feature type="signal peptide" evidence="2">
    <location>
        <begin position="1"/>
        <end position="24"/>
    </location>
</feature>
<comment type="similarity">
    <text evidence="1">Belongs to the histidine acid phosphatase family.</text>
</comment>
<dbReference type="OrthoDB" id="10257284at2759"/>
<dbReference type="GO" id="GO:0005739">
    <property type="term" value="C:mitochondrion"/>
    <property type="evidence" value="ECO:0007669"/>
    <property type="project" value="TreeGrafter"/>
</dbReference>
<dbReference type="Proteomes" id="UP000237246">
    <property type="component" value="Unassembled WGS sequence"/>
</dbReference>
<dbReference type="PROSITE" id="PS00616">
    <property type="entry name" value="HIS_ACID_PHOSPHAT_1"/>
    <property type="match status" value="1"/>
</dbReference>
<dbReference type="Gene3D" id="3.40.50.1240">
    <property type="entry name" value="Phosphoglycerate mutase-like"/>
    <property type="match status" value="2"/>
</dbReference>
<dbReference type="Pfam" id="PF00328">
    <property type="entry name" value="His_Phos_2"/>
    <property type="match status" value="2"/>
</dbReference>
<dbReference type="InterPro" id="IPR050645">
    <property type="entry name" value="Histidine_acid_phosphatase"/>
</dbReference>
<dbReference type="GO" id="GO:0052642">
    <property type="term" value="F:lysophosphatidic acid phosphatase activity"/>
    <property type="evidence" value="ECO:0007669"/>
    <property type="project" value="TreeGrafter"/>
</dbReference>
<evidence type="ECO:0008006" key="5">
    <source>
        <dbReference type="Google" id="ProtNLM"/>
    </source>
</evidence>
<evidence type="ECO:0000256" key="1">
    <source>
        <dbReference type="ARBA" id="ARBA00005375"/>
    </source>
</evidence>
<gene>
    <name evidence="3" type="ORF">CIB84_010727</name>
</gene>
<keyword evidence="2" id="KW-0732">Signal</keyword>
<dbReference type="InterPro" id="IPR033379">
    <property type="entry name" value="Acid_Pase_AS"/>
</dbReference>
<sequence length="341" mass="38321">MAWGWRLGLLGGLAVWTQRRRAAAAQGPVGGERRELELRLVQVVFRHGARTPLRPVPGAAPTDVLSPRSIETWPLLCAQGGALAGQLTTVGMQQMFALGERLRRSYVEEASFLSPVFKPAEVFIRSTNIFRNLESTRCLLAGLYQQQKEGPVVIVTDEASSEILYPNYYNCQRLKCLTRQKLKDAQLQPAVSEDLKTIKKKMGVDGDESVDLFLLFDNIYAEQKNITEAADPSSPAEKARKLILYASHDVTLIPLLLALGTFDRKWPPYAADVTLELYRHRQSEEWFVRVSYRGKEQVVKGCRAGLCPLEEFLKVLSQYSVSPEEYNKLCSQTEGNQQSDL</sequence>
<dbReference type="PANTHER" id="PTHR11567">
    <property type="entry name" value="ACID PHOSPHATASE-RELATED"/>
    <property type="match status" value="1"/>
</dbReference>
<reference evidence="3 4" key="1">
    <citation type="submission" date="2018-01" db="EMBL/GenBank/DDBJ databases">
        <title>Comparison of the Chinese Bamboo Partridge and Red Junglefowl genome sequences highlights the importance of demography in genome evolution.</title>
        <authorList>
            <person name="Tiley G.P."/>
            <person name="Kimball R.T."/>
            <person name="Braun E.L."/>
            <person name="Burleigh J.G."/>
        </authorList>
    </citation>
    <scope>NUCLEOTIDE SEQUENCE [LARGE SCALE GENOMIC DNA]</scope>
    <source>
        <strain evidence="3">RTK389</strain>
        <tissue evidence="3">Blood</tissue>
    </source>
</reference>
<dbReference type="PANTHER" id="PTHR11567:SF202">
    <property type="entry name" value="LYSOPHOSPHATIDIC ACID PHOSPHATASE TYPE 6"/>
    <property type="match status" value="1"/>
</dbReference>
<dbReference type="CDD" id="cd07061">
    <property type="entry name" value="HP_HAP_like"/>
    <property type="match status" value="1"/>
</dbReference>